<keyword evidence="6" id="KW-0804">Transcription</keyword>
<dbReference type="SMART" id="SM00448">
    <property type="entry name" value="REC"/>
    <property type="match status" value="1"/>
</dbReference>
<dbReference type="Gene3D" id="3.40.50.2300">
    <property type="match status" value="1"/>
</dbReference>
<feature type="modified residue" description="4-aspartylphosphate" evidence="8">
    <location>
        <position position="52"/>
    </location>
</feature>
<evidence type="ECO:0000256" key="6">
    <source>
        <dbReference type="ARBA" id="ARBA00023163"/>
    </source>
</evidence>
<dbReference type="SUPFAM" id="SSF48452">
    <property type="entry name" value="TPR-like"/>
    <property type="match status" value="1"/>
</dbReference>
<name>S0FJH5_RUMCE</name>
<dbReference type="Gene3D" id="1.25.40.10">
    <property type="entry name" value="Tetratricopeptide repeat domain"/>
    <property type="match status" value="1"/>
</dbReference>
<dbReference type="RefSeq" id="WP_004628282.1">
    <property type="nucleotide sequence ID" value="NZ_AORV01000054.1"/>
</dbReference>
<evidence type="ECO:0000256" key="7">
    <source>
        <dbReference type="ARBA" id="ARBA00024867"/>
    </source>
</evidence>
<dbReference type="GO" id="GO:0003677">
    <property type="term" value="F:DNA binding"/>
    <property type="evidence" value="ECO:0007669"/>
    <property type="project" value="UniProtKB-KW"/>
</dbReference>
<organism evidence="10 11">
    <name type="scientific">Ruminiclostridium cellobioparum subsp. termitidis CT1112</name>
    <dbReference type="NCBI Taxonomy" id="1195236"/>
    <lineage>
        <taxon>Bacteria</taxon>
        <taxon>Bacillati</taxon>
        <taxon>Bacillota</taxon>
        <taxon>Clostridia</taxon>
        <taxon>Eubacteriales</taxon>
        <taxon>Oscillospiraceae</taxon>
        <taxon>Ruminiclostridium</taxon>
    </lineage>
</organism>
<comment type="caution">
    <text evidence="10">The sequence shown here is derived from an EMBL/GenBank/DDBJ whole genome shotgun (WGS) entry which is preliminary data.</text>
</comment>
<dbReference type="InterPro" id="IPR011006">
    <property type="entry name" value="CheY-like_superfamily"/>
</dbReference>
<keyword evidence="3" id="KW-0902">Two-component regulatory system</keyword>
<evidence type="ECO:0000256" key="4">
    <source>
        <dbReference type="ARBA" id="ARBA00023015"/>
    </source>
</evidence>
<protein>
    <recommendedName>
        <fullName evidence="1">Stage 0 sporulation protein A homolog</fullName>
    </recommendedName>
</protein>
<evidence type="ECO:0000256" key="2">
    <source>
        <dbReference type="ARBA" id="ARBA00022553"/>
    </source>
</evidence>
<dbReference type="EMBL" id="AORV01000054">
    <property type="protein sequence ID" value="EMS70421.1"/>
    <property type="molecule type" value="Genomic_DNA"/>
</dbReference>
<dbReference type="eggNOG" id="COG2204">
    <property type="taxonomic scope" value="Bacteria"/>
</dbReference>
<dbReference type="Pfam" id="PF00072">
    <property type="entry name" value="Response_reg"/>
    <property type="match status" value="1"/>
</dbReference>
<dbReference type="STRING" id="1195236.CTER_3792"/>
<accession>S0FJH5</accession>
<keyword evidence="2 8" id="KW-0597">Phosphoprotein</keyword>
<dbReference type="Proteomes" id="UP000014155">
    <property type="component" value="Unassembled WGS sequence"/>
</dbReference>
<comment type="function">
    <text evidence="7">May play the central regulatory role in sporulation. It may be an element of the effector pathway responsible for the activation of sporulation genes in response to nutritional stress. Spo0A may act in concert with spo0H (a sigma factor) to control the expression of some genes that are critical to the sporulation process.</text>
</comment>
<evidence type="ECO:0000256" key="5">
    <source>
        <dbReference type="ARBA" id="ARBA00023125"/>
    </source>
</evidence>
<dbReference type="PATRIC" id="fig|1195236.3.peg.4007"/>
<dbReference type="PANTHER" id="PTHR44591">
    <property type="entry name" value="STRESS RESPONSE REGULATOR PROTEIN 1"/>
    <property type="match status" value="1"/>
</dbReference>
<keyword evidence="5" id="KW-0238">DNA-binding</keyword>
<evidence type="ECO:0000256" key="8">
    <source>
        <dbReference type="PROSITE-ProRule" id="PRU00169"/>
    </source>
</evidence>
<dbReference type="InterPro" id="IPR001789">
    <property type="entry name" value="Sig_transdc_resp-reg_receiver"/>
</dbReference>
<evidence type="ECO:0000313" key="10">
    <source>
        <dbReference type="EMBL" id="EMS70421.1"/>
    </source>
</evidence>
<evidence type="ECO:0000313" key="11">
    <source>
        <dbReference type="Proteomes" id="UP000014155"/>
    </source>
</evidence>
<dbReference type="PANTHER" id="PTHR44591:SF3">
    <property type="entry name" value="RESPONSE REGULATORY DOMAIN-CONTAINING PROTEIN"/>
    <property type="match status" value="1"/>
</dbReference>
<dbReference type="GO" id="GO:0000160">
    <property type="term" value="P:phosphorelay signal transduction system"/>
    <property type="evidence" value="ECO:0007669"/>
    <property type="project" value="UniProtKB-KW"/>
</dbReference>
<evidence type="ECO:0000259" key="9">
    <source>
        <dbReference type="PROSITE" id="PS50110"/>
    </source>
</evidence>
<dbReference type="FunFam" id="3.40.50.2300:FF:000001">
    <property type="entry name" value="DNA-binding response regulator PhoB"/>
    <property type="match status" value="1"/>
</dbReference>
<proteinExistence type="predicted"/>
<evidence type="ECO:0000256" key="3">
    <source>
        <dbReference type="ARBA" id="ARBA00023012"/>
    </source>
</evidence>
<sequence>MKKVLVVDDTKNIRMILTKCLELEGYEVMTASDGKQALELFGNNTFDLAFLDIKLPEIRGTEVLKRIREAGIRTPVIIITAYATVKNAVDCTNLGAVAYIQKPFSAEKIRSVLKEFGLKTVNIEKAAAQPADLISDARGFLEQNQYHKALEVLKTALSIELNNPEIYLLISNSYRGMNQPGNAQRFYQFYKTFTT</sequence>
<feature type="domain" description="Response regulatory" evidence="9">
    <location>
        <begin position="3"/>
        <end position="117"/>
    </location>
</feature>
<dbReference type="InterPro" id="IPR011990">
    <property type="entry name" value="TPR-like_helical_dom_sf"/>
</dbReference>
<dbReference type="PROSITE" id="PS50110">
    <property type="entry name" value="RESPONSE_REGULATORY"/>
    <property type="match status" value="1"/>
</dbReference>
<evidence type="ECO:0000256" key="1">
    <source>
        <dbReference type="ARBA" id="ARBA00018672"/>
    </source>
</evidence>
<keyword evidence="11" id="KW-1185">Reference proteome</keyword>
<gene>
    <name evidence="10" type="ORF">CTER_3792</name>
</gene>
<reference evidence="10 11" key="1">
    <citation type="journal article" date="2013" name="Genome Announc.">
        <title>Draft Genome Sequence of the Cellulolytic, Mesophilic, Anaerobic Bacterium Clostridium termitidis Strain CT1112 (DSM 5398).</title>
        <authorList>
            <person name="Lal S."/>
            <person name="Ramachandran U."/>
            <person name="Zhang X."/>
            <person name="Munir R."/>
            <person name="Sparling R."/>
            <person name="Levin D.B."/>
        </authorList>
    </citation>
    <scope>NUCLEOTIDE SEQUENCE [LARGE SCALE GENOMIC DNA]</scope>
    <source>
        <strain evidence="10 11">CT1112</strain>
    </source>
</reference>
<dbReference type="SUPFAM" id="SSF52172">
    <property type="entry name" value="CheY-like"/>
    <property type="match status" value="1"/>
</dbReference>
<dbReference type="InterPro" id="IPR050595">
    <property type="entry name" value="Bact_response_regulator"/>
</dbReference>
<keyword evidence="4" id="KW-0805">Transcription regulation</keyword>
<dbReference type="AlphaFoldDB" id="S0FJH5"/>